<feature type="chain" id="PRO_5020468912" description="DUF1311 domain-containing protein" evidence="1">
    <location>
        <begin position="24"/>
        <end position="101"/>
    </location>
</feature>
<feature type="signal peptide" evidence="1">
    <location>
        <begin position="1"/>
        <end position="23"/>
    </location>
</feature>
<dbReference type="AlphaFoldDB" id="A0A4D7B3K0"/>
<sequence>MISRVIFGLAAGLLVFSNVNARAADDVGVPECDRFITSYETCVTTRAPAAQRPVLTQQIAQMRSQWKALAANPQTRAQLQQACTMQAEQMKQAMAPMGCTF</sequence>
<evidence type="ECO:0000313" key="2">
    <source>
        <dbReference type="EMBL" id="QCI65835.1"/>
    </source>
</evidence>
<dbReference type="Proteomes" id="UP000298781">
    <property type="component" value="Chromosome"/>
</dbReference>
<name>A0A4D7B3K0_9HYPH</name>
<accession>A0A4D7B3K0</accession>
<protein>
    <recommendedName>
        <fullName evidence="4">DUF1311 domain-containing protein</fullName>
    </recommendedName>
</protein>
<dbReference type="EMBL" id="CP039690">
    <property type="protein sequence ID" value="QCI65835.1"/>
    <property type="molecule type" value="Genomic_DNA"/>
</dbReference>
<dbReference type="RefSeq" id="WP_136961281.1">
    <property type="nucleotide sequence ID" value="NZ_CP039690.1"/>
</dbReference>
<gene>
    <name evidence="2" type="ORF">E8M01_17420</name>
</gene>
<dbReference type="OrthoDB" id="5987796at2"/>
<organism evidence="2 3">
    <name type="scientific">Phreatobacter stygius</name>
    <dbReference type="NCBI Taxonomy" id="1940610"/>
    <lineage>
        <taxon>Bacteria</taxon>
        <taxon>Pseudomonadati</taxon>
        <taxon>Pseudomonadota</taxon>
        <taxon>Alphaproteobacteria</taxon>
        <taxon>Hyphomicrobiales</taxon>
        <taxon>Phreatobacteraceae</taxon>
        <taxon>Phreatobacter</taxon>
    </lineage>
</organism>
<keyword evidence="1" id="KW-0732">Signal</keyword>
<proteinExistence type="predicted"/>
<keyword evidence="3" id="KW-1185">Reference proteome</keyword>
<evidence type="ECO:0008006" key="4">
    <source>
        <dbReference type="Google" id="ProtNLM"/>
    </source>
</evidence>
<evidence type="ECO:0000313" key="3">
    <source>
        <dbReference type="Proteomes" id="UP000298781"/>
    </source>
</evidence>
<reference evidence="2 3" key="1">
    <citation type="submission" date="2019-04" db="EMBL/GenBank/DDBJ databases">
        <title>Phreatobacter aquaticus sp. nov.</title>
        <authorList>
            <person name="Choi A."/>
        </authorList>
    </citation>
    <scope>NUCLEOTIDE SEQUENCE [LARGE SCALE GENOMIC DNA]</scope>
    <source>
        <strain evidence="2 3">KCTC 52518</strain>
    </source>
</reference>
<evidence type="ECO:0000256" key="1">
    <source>
        <dbReference type="SAM" id="SignalP"/>
    </source>
</evidence>
<dbReference type="KEGG" id="pstg:E8M01_17420"/>